<protein>
    <submittedName>
        <fullName evidence="5">Gfo/Idh/MocA family oxidoreductase</fullName>
    </submittedName>
</protein>
<dbReference type="InterPro" id="IPR000683">
    <property type="entry name" value="Gfo/Idh/MocA-like_OxRdtase_N"/>
</dbReference>
<evidence type="ECO:0000256" key="1">
    <source>
        <dbReference type="ARBA" id="ARBA00010928"/>
    </source>
</evidence>
<organism evidence="5 6">
    <name type="scientific">Ruminococcus gauvreauii</name>
    <dbReference type="NCBI Taxonomy" id="438033"/>
    <lineage>
        <taxon>Bacteria</taxon>
        <taxon>Bacillati</taxon>
        <taxon>Bacillota</taxon>
        <taxon>Clostridia</taxon>
        <taxon>Eubacteriales</taxon>
        <taxon>Oscillospiraceae</taxon>
        <taxon>Ruminococcus</taxon>
    </lineage>
</organism>
<gene>
    <name evidence="5" type="ORF">NQ502_03445</name>
</gene>
<evidence type="ECO:0000313" key="6">
    <source>
        <dbReference type="Proteomes" id="UP001060164"/>
    </source>
</evidence>
<dbReference type="Pfam" id="PF01408">
    <property type="entry name" value="GFO_IDH_MocA"/>
    <property type="match status" value="1"/>
</dbReference>
<reference evidence="5" key="1">
    <citation type="journal article" date="2022" name="Cell">
        <title>Design, construction, and in vivo augmentation of a complex gut microbiome.</title>
        <authorList>
            <person name="Cheng A.G."/>
            <person name="Ho P.Y."/>
            <person name="Aranda-Diaz A."/>
            <person name="Jain S."/>
            <person name="Yu F.B."/>
            <person name="Meng X."/>
            <person name="Wang M."/>
            <person name="Iakiviak M."/>
            <person name="Nagashima K."/>
            <person name="Zhao A."/>
            <person name="Murugkar P."/>
            <person name="Patil A."/>
            <person name="Atabakhsh K."/>
            <person name="Weakley A."/>
            <person name="Yan J."/>
            <person name="Brumbaugh A.R."/>
            <person name="Higginbottom S."/>
            <person name="Dimas A."/>
            <person name="Shiver A.L."/>
            <person name="Deutschbauer A."/>
            <person name="Neff N."/>
            <person name="Sonnenburg J.L."/>
            <person name="Huang K.C."/>
            <person name="Fischbach M.A."/>
        </authorList>
    </citation>
    <scope>NUCLEOTIDE SEQUENCE</scope>
    <source>
        <strain evidence="5">DSM 19829</strain>
    </source>
</reference>
<sequence length="334" mass="37481">MSKVRWGLVGPGWVAERFAEGLTYTDAAVLEAVASKTSLEEAREFAKRHGIKKAYGSYEEFLADKEIDIVYVSILNPAHKQMVLDCFKAGKPVVCEKPFALNAKETEEMIQAAREADLFLMEAMWSRFLPVVKTIRQWLREGRVGKVKYVRADNGFLFEDHTTRQFDRKAGGGAMMELGVYAISFASMVLGYEPAQIKSLAAIGDTEVDEQSVITMRYPGNEIAILSCTMLAETPQEAWIVGDEGVIRLKKAFMNADTVRLEAESKLTDDPTIVEEINIPIDGPGYRYEAEEAMRCLQQGKKESDILPLAETLGVMKIMDTVREQWGLKYPQEI</sequence>
<proteinExistence type="inferred from homology"/>
<feature type="domain" description="Gfo/Idh/MocA-like oxidoreductase N-terminal" evidence="3">
    <location>
        <begin position="4"/>
        <end position="121"/>
    </location>
</feature>
<feature type="domain" description="GFO/IDH/MocA-like oxidoreductase" evidence="4">
    <location>
        <begin position="133"/>
        <end position="248"/>
    </location>
</feature>
<keyword evidence="2" id="KW-0560">Oxidoreductase</keyword>
<keyword evidence="6" id="KW-1185">Reference proteome</keyword>
<dbReference type="Pfam" id="PF22725">
    <property type="entry name" value="GFO_IDH_MocA_C3"/>
    <property type="match status" value="1"/>
</dbReference>
<dbReference type="Gene3D" id="3.40.50.720">
    <property type="entry name" value="NAD(P)-binding Rossmann-like Domain"/>
    <property type="match status" value="1"/>
</dbReference>
<dbReference type="RefSeq" id="WP_028530011.1">
    <property type="nucleotide sequence ID" value="NZ_CABLBR010000039.1"/>
</dbReference>
<dbReference type="PANTHER" id="PTHR22604">
    <property type="entry name" value="OXIDOREDUCTASES"/>
    <property type="match status" value="1"/>
</dbReference>
<evidence type="ECO:0000259" key="4">
    <source>
        <dbReference type="Pfam" id="PF22725"/>
    </source>
</evidence>
<dbReference type="EMBL" id="CP102290">
    <property type="protein sequence ID" value="UWP60126.1"/>
    <property type="molecule type" value="Genomic_DNA"/>
</dbReference>
<dbReference type="Proteomes" id="UP001060164">
    <property type="component" value="Chromosome"/>
</dbReference>
<evidence type="ECO:0000256" key="2">
    <source>
        <dbReference type="ARBA" id="ARBA00023002"/>
    </source>
</evidence>
<dbReference type="InterPro" id="IPR050984">
    <property type="entry name" value="Gfo/Idh/MocA_domain"/>
</dbReference>
<name>A0ABY5VJJ1_9FIRM</name>
<dbReference type="SUPFAM" id="SSF51735">
    <property type="entry name" value="NAD(P)-binding Rossmann-fold domains"/>
    <property type="match status" value="1"/>
</dbReference>
<dbReference type="InterPro" id="IPR055170">
    <property type="entry name" value="GFO_IDH_MocA-like_dom"/>
</dbReference>
<accession>A0ABY5VJJ1</accession>
<dbReference type="InterPro" id="IPR036291">
    <property type="entry name" value="NAD(P)-bd_dom_sf"/>
</dbReference>
<dbReference type="PANTHER" id="PTHR22604:SF105">
    <property type="entry name" value="TRANS-1,2-DIHYDROBENZENE-1,2-DIOL DEHYDROGENASE"/>
    <property type="match status" value="1"/>
</dbReference>
<comment type="similarity">
    <text evidence="1">Belongs to the Gfo/Idh/MocA family.</text>
</comment>
<evidence type="ECO:0000259" key="3">
    <source>
        <dbReference type="Pfam" id="PF01408"/>
    </source>
</evidence>
<dbReference type="SUPFAM" id="SSF55347">
    <property type="entry name" value="Glyceraldehyde-3-phosphate dehydrogenase-like, C-terminal domain"/>
    <property type="match status" value="1"/>
</dbReference>
<dbReference type="Gene3D" id="3.30.360.10">
    <property type="entry name" value="Dihydrodipicolinate Reductase, domain 2"/>
    <property type="match status" value="1"/>
</dbReference>
<evidence type="ECO:0000313" key="5">
    <source>
        <dbReference type="EMBL" id="UWP60126.1"/>
    </source>
</evidence>